<keyword evidence="2" id="KW-0800">Toxin</keyword>
<organism evidence="5 6">
    <name type="scientific">Rouxiella aceris</name>
    <dbReference type="NCBI Taxonomy" id="2703884"/>
    <lineage>
        <taxon>Bacteria</taxon>
        <taxon>Pseudomonadati</taxon>
        <taxon>Pseudomonadota</taxon>
        <taxon>Gammaproteobacteria</taxon>
        <taxon>Enterobacterales</taxon>
        <taxon>Yersiniaceae</taxon>
        <taxon>Rouxiella</taxon>
    </lineage>
</organism>
<evidence type="ECO:0000256" key="4">
    <source>
        <dbReference type="ARBA" id="ARBA00023026"/>
    </source>
</evidence>
<dbReference type="InterPro" id="IPR006311">
    <property type="entry name" value="TAT_signal"/>
</dbReference>
<evidence type="ECO:0000313" key="6">
    <source>
        <dbReference type="Proteomes" id="UP000585363"/>
    </source>
</evidence>
<dbReference type="InterPro" id="IPR036716">
    <property type="entry name" value="Pest_crys_N_sf"/>
</dbReference>
<dbReference type="PROSITE" id="PS51318">
    <property type="entry name" value="TAT"/>
    <property type="match status" value="1"/>
</dbReference>
<evidence type="ECO:0000256" key="1">
    <source>
        <dbReference type="ARBA" id="ARBA00007819"/>
    </source>
</evidence>
<name>A0A848MKS0_9GAMM</name>
<gene>
    <name evidence="5" type="ORF">GW590_13300</name>
</gene>
<proteinExistence type="inferred from homology"/>
<keyword evidence="4" id="KW-0843">Virulence</keyword>
<sequence>MKDINNSRRKFLIGTGALTVGSVLPGGLLSQYALALPVEKNTYSRMSNIAKIDSAAPFSSMPNEGKTVLRQFATDFLKNRIEKSYSEVIGKVLGKTLLGTISPGFVIIFDLIFPGNAPTWDGIKAEIDKRIKEALEQYEFEQIQKKIHAVLDAYSLRMESVEANNSNIADKSAWDLGSPAEWEPLINMCLEIKNYFYNNNKFTRHYEAAQLVSDFNFIYFLSLNSRLQCFEPGDNIGGTLALMREFITGQYDYLGKLANTAYFDIHGEKDIGLTDIGTTGFGQWRTVNIYPYTNPGNTSTSLSGYDQWDSIRWTHDMIRERIRLYLLMNTQIMNMCEAQTVMMNGFKKFDGTILSFNASKMLTNFISNTYCKEMNRLQQLTPYSDGGGYSGLTLPAYQTYYESGNYNFKLNDGFCTIYGDDGNGLVDYGPGDYPNIINQNDQSPGLNMKYIHVRRGFRVFLFPEANYKGNVFATPRVTDFSELGNYTPSFKVKSMKIRIEPEFWFGDIKEKTIGRLPKLGRSSDDVLNNQIPDIIIAAKP</sequence>
<protein>
    <submittedName>
        <fullName evidence="5">Uncharacterized protein</fullName>
    </submittedName>
</protein>
<comment type="caution">
    <text evidence="5">The sequence shown here is derived from an EMBL/GenBank/DDBJ whole genome shotgun (WGS) entry which is preliminary data.</text>
</comment>
<evidence type="ECO:0000256" key="2">
    <source>
        <dbReference type="ARBA" id="ARBA00022656"/>
    </source>
</evidence>
<reference evidence="5 6" key="1">
    <citation type="submission" date="2020-01" db="EMBL/GenBank/DDBJ databases">
        <authorList>
            <person name="Lee S.D."/>
        </authorList>
    </citation>
    <scope>NUCLEOTIDE SEQUENCE [LARGE SCALE GENOMIC DNA]</scope>
    <source>
        <strain evidence="5 6">SAP-1</strain>
    </source>
</reference>
<accession>A0A848MKS0</accession>
<dbReference type="SUPFAM" id="SSF56849">
    <property type="entry name" value="delta-Endotoxin (insectocide), N-terminal domain"/>
    <property type="match status" value="1"/>
</dbReference>
<dbReference type="RefSeq" id="WP_169403537.1">
    <property type="nucleotide sequence ID" value="NZ_JAADJU010000006.1"/>
</dbReference>
<dbReference type="EMBL" id="JAADJU010000006">
    <property type="protein sequence ID" value="NMP27836.1"/>
    <property type="molecule type" value="Genomic_DNA"/>
</dbReference>
<reference evidence="5 6" key="2">
    <citation type="submission" date="2020-06" db="EMBL/GenBank/DDBJ databases">
        <title>Polyphasic characterization of a Rahnella strain isolated from tree sap.</title>
        <authorList>
            <person name="Kim I.S."/>
        </authorList>
    </citation>
    <scope>NUCLEOTIDE SEQUENCE [LARGE SCALE GENOMIC DNA]</scope>
    <source>
        <strain evidence="5 6">SAP-1</strain>
    </source>
</reference>
<dbReference type="GO" id="GO:0090729">
    <property type="term" value="F:toxin activity"/>
    <property type="evidence" value="ECO:0007669"/>
    <property type="project" value="UniProtKB-KW"/>
</dbReference>
<comment type="similarity">
    <text evidence="1">Belongs to the delta endotoxin family.</text>
</comment>
<keyword evidence="6" id="KW-1185">Reference proteome</keyword>
<dbReference type="GO" id="GO:0030435">
    <property type="term" value="P:sporulation resulting in formation of a cellular spore"/>
    <property type="evidence" value="ECO:0007669"/>
    <property type="project" value="UniProtKB-KW"/>
</dbReference>
<evidence type="ECO:0000256" key="3">
    <source>
        <dbReference type="ARBA" id="ARBA00022969"/>
    </source>
</evidence>
<dbReference type="Proteomes" id="UP000585363">
    <property type="component" value="Unassembled WGS sequence"/>
</dbReference>
<dbReference type="AlphaFoldDB" id="A0A848MKS0"/>
<keyword evidence="3" id="KW-0749">Sporulation</keyword>
<dbReference type="Gene3D" id="1.20.190.10">
    <property type="entry name" value="Pesticidal crystal protein, N-terminal domain"/>
    <property type="match status" value="1"/>
</dbReference>
<evidence type="ECO:0000313" key="5">
    <source>
        <dbReference type="EMBL" id="NMP27836.1"/>
    </source>
</evidence>